<feature type="transmembrane region" description="Helical" evidence="1">
    <location>
        <begin position="153"/>
        <end position="175"/>
    </location>
</feature>
<dbReference type="InterPro" id="IPR036259">
    <property type="entry name" value="MFS_trans_sf"/>
</dbReference>
<organism evidence="2 3">
    <name type="scientific">Priapulus caudatus</name>
    <name type="common">Priapulid worm</name>
    <dbReference type="NCBI Taxonomy" id="37621"/>
    <lineage>
        <taxon>Eukaryota</taxon>
        <taxon>Metazoa</taxon>
        <taxon>Ecdysozoa</taxon>
        <taxon>Scalidophora</taxon>
        <taxon>Priapulida</taxon>
        <taxon>Priapulimorpha</taxon>
        <taxon>Priapulimorphida</taxon>
        <taxon>Priapulidae</taxon>
        <taxon>Priapulus</taxon>
    </lineage>
</organism>
<dbReference type="InterPro" id="IPR050327">
    <property type="entry name" value="Proton-linked_MCT"/>
</dbReference>
<name>A0ABM1F6A8_PRICU</name>
<dbReference type="Pfam" id="PF07690">
    <property type="entry name" value="MFS_1"/>
    <property type="match status" value="1"/>
</dbReference>
<feature type="transmembrane region" description="Helical" evidence="1">
    <location>
        <begin position="124"/>
        <end position="141"/>
    </location>
</feature>
<proteinExistence type="predicted"/>
<keyword evidence="1" id="KW-1133">Transmembrane helix</keyword>
<dbReference type="PANTHER" id="PTHR11360:SF284">
    <property type="entry name" value="EG:103B4.3 PROTEIN-RELATED"/>
    <property type="match status" value="1"/>
</dbReference>
<dbReference type="RefSeq" id="XP_014679979.1">
    <property type="nucleotide sequence ID" value="XM_014824493.1"/>
</dbReference>
<evidence type="ECO:0000313" key="3">
    <source>
        <dbReference type="RefSeq" id="XP_014679979.1"/>
    </source>
</evidence>
<evidence type="ECO:0000313" key="2">
    <source>
        <dbReference type="Proteomes" id="UP000695022"/>
    </source>
</evidence>
<feature type="transmembrane region" description="Helical" evidence="1">
    <location>
        <begin position="6"/>
        <end position="25"/>
    </location>
</feature>
<protein>
    <submittedName>
        <fullName evidence="3">Monocarboxylate transporter 4-like</fullName>
    </submittedName>
</protein>
<dbReference type="PANTHER" id="PTHR11360">
    <property type="entry name" value="MONOCARBOXYLATE TRANSPORTER"/>
    <property type="match status" value="1"/>
</dbReference>
<keyword evidence="1" id="KW-0812">Transmembrane</keyword>
<sequence>MCNVERALFISAGVLLNGCVVGAIMRDPPTDQPTMSAKELLQSSYDLSQLKDVSYLIFCLFNIMWGFGISAGTVLLYDHLESQGYTPERASWSFTMWGILNICGKLFTGFLVHTKLVAQCSVHVLYITQAMAGTSLVLLGLPGQAHIHYDSMLSVYGFFFGTVAAAWPTVCVDLFGQKKLMTTMGSLYLSMVPDIRLERLSAVC</sequence>
<dbReference type="Proteomes" id="UP000695022">
    <property type="component" value="Unplaced"/>
</dbReference>
<accession>A0ABM1F6A8</accession>
<gene>
    <name evidence="3" type="primary">LOC106819924</name>
</gene>
<reference evidence="3" key="1">
    <citation type="submission" date="2025-08" db="UniProtKB">
        <authorList>
            <consortium name="RefSeq"/>
        </authorList>
    </citation>
    <scope>IDENTIFICATION</scope>
</reference>
<feature type="transmembrane region" description="Helical" evidence="1">
    <location>
        <begin position="89"/>
        <end position="112"/>
    </location>
</feature>
<keyword evidence="1" id="KW-0472">Membrane</keyword>
<feature type="transmembrane region" description="Helical" evidence="1">
    <location>
        <begin position="53"/>
        <end position="77"/>
    </location>
</feature>
<dbReference type="GeneID" id="106819924"/>
<dbReference type="InterPro" id="IPR011701">
    <property type="entry name" value="MFS"/>
</dbReference>
<evidence type="ECO:0000256" key="1">
    <source>
        <dbReference type="SAM" id="Phobius"/>
    </source>
</evidence>
<keyword evidence="2" id="KW-1185">Reference proteome</keyword>
<dbReference type="Gene3D" id="1.20.1250.20">
    <property type="entry name" value="MFS general substrate transporter like domains"/>
    <property type="match status" value="1"/>
</dbReference>
<dbReference type="SUPFAM" id="SSF103473">
    <property type="entry name" value="MFS general substrate transporter"/>
    <property type="match status" value="1"/>
</dbReference>